<comment type="caution">
    <text evidence="10">The sequence shown here is derived from an EMBL/GenBank/DDBJ whole genome shotgun (WGS) entry which is preliminary data.</text>
</comment>
<feature type="transmembrane region" description="Helical" evidence="8">
    <location>
        <begin position="20"/>
        <end position="42"/>
    </location>
</feature>
<dbReference type="NCBIfam" id="TIGR00688">
    <property type="entry name" value="rarD"/>
    <property type="match status" value="1"/>
</dbReference>
<organism evidence="10 11">
    <name type="scientific">Sneathiella chinensis</name>
    <dbReference type="NCBI Taxonomy" id="349750"/>
    <lineage>
        <taxon>Bacteria</taxon>
        <taxon>Pseudomonadati</taxon>
        <taxon>Pseudomonadota</taxon>
        <taxon>Alphaproteobacteria</taxon>
        <taxon>Sneathiellales</taxon>
        <taxon>Sneathiellaceae</taxon>
        <taxon>Sneathiella</taxon>
    </lineage>
</organism>
<evidence type="ECO:0000259" key="9">
    <source>
        <dbReference type="Pfam" id="PF00892"/>
    </source>
</evidence>
<protein>
    <submittedName>
        <fullName evidence="10">Chloramphenicol resistance permease RarD</fullName>
    </submittedName>
</protein>
<feature type="transmembrane region" description="Helical" evidence="8">
    <location>
        <begin position="143"/>
        <end position="160"/>
    </location>
</feature>
<reference evidence="10" key="2">
    <citation type="submission" date="2023-01" db="EMBL/GenBank/DDBJ databases">
        <title>Draft genome sequence of Sneathiella chinensis strain NBRC 103408.</title>
        <authorList>
            <person name="Sun Q."/>
            <person name="Mori K."/>
        </authorList>
    </citation>
    <scope>NUCLEOTIDE SEQUENCE</scope>
    <source>
        <strain evidence="10">NBRC 103408</strain>
    </source>
</reference>
<feature type="transmembrane region" description="Helical" evidence="8">
    <location>
        <begin position="194"/>
        <end position="214"/>
    </location>
</feature>
<feature type="transmembrane region" description="Helical" evidence="8">
    <location>
        <begin position="119"/>
        <end position="136"/>
    </location>
</feature>
<dbReference type="PANTHER" id="PTHR22911">
    <property type="entry name" value="ACYL-MALONYL CONDENSING ENZYME-RELATED"/>
    <property type="match status" value="1"/>
</dbReference>
<evidence type="ECO:0000256" key="5">
    <source>
        <dbReference type="ARBA" id="ARBA00022692"/>
    </source>
</evidence>
<feature type="domain" description="EamA" evidence="9">
    <location>
        <begin position="24"/>
        <end position="157"/>
    </location>
</feature>
<keyword evidence="11" id="KW-1185">Reference proteome</keyword>
<proteinExistence type="inferred from homology"/>
<name>A0ABQ5U0T4_9PROT</name>
<dbReference type="InterPro" id="IPR004626">
    <property type="entry name" value="RarD"/>
</dbReference>
<evidence type="ECO:0000256" key="6">
    <source>
        <dbReference type="ARBA" id="ARBA00022989"/>
    </source>
</evidence>
<dbReference type="InterPro" id="IPR000620">
    <property type="entry name" value="EamA_dom"/>
</dbReference>
<gene>
    <name evidence="10" type="primary">rarD</name>
    <name evidence="10" type="ORF">GCM10007924_04870</name>
</gene>
<accession>A0ABQ5U0T4</accession>
<comment type="similarity">
    <text evidence="2">Belongs to the EamA transporter family.</text>
</comment>
<dbReference type="SUPFAM" id="SSF103481">
    <property type="entry name" value="Multidrug resistance efflux transporter EmrE"/>
    <property type="match status" value="2"/>
</dbReference>
<feature type="transmembrane region" description="Helical" evidence="8">
    <location>
        <begin position="54"/>
        <end position="75"/>
    </location>
</feature>
<reference evidence="10" key="1">
    <citation type="journal article" date="2014" name="Int. J. Syst. Evol. Microbiol.">
        <title>Complete genome of a new Firmicutes species belonging to the dominant human colonic microbiota ('Ruminococcus bicirculans') reveals two chromosomes and a selective capacity to utilize plant glucans.</title>
        <authorList>
            <consortium name="NISC Comparative Sequencing Program"/>
            <person name="Wegmann U."/>
            <person name="Louis P."/>
            <person name="Goesmann A."/>
            <person name="Henrissat B."/>
            <person name="Duncan S.H."/>
            <person name="Flint H.J."/>
        </authorList>
    </citation>
    <scope>NUCLEOTIDE SEQUENCE</scope>
    <source>
        <strain evidence="10">NBRC 103408</strain>
    </source>
</reference>
<keyword evidence="3" id="KW-0813">Transport</keyword>
<keyword evidence="4" id="KW-1003">Cell membrane</keyword>
<keyword evidence="6 8" id="KW-1133">Transmembrane helix</keyword>
<comment type="subcellular location">
    <subcellularLocation>
        <location evidence="1">Cell membrane</location>
        <topology evidence="1">Multi-pass membrane protein</topology>
    </subcellularLocation>
</comment>
<keyword evidence="5 8" id="KW-0812">Transmembrane</keyword>
<feature type="transmembrane region" description="Helical" evidence="8">
    <location>
        <begin position="265"/>
        <end position="282"/>
    </location>
</feature>
<keyword evidence="7 8" id="KW-0472">Membrane</keyword>
<evidence type="ECO:0000256" key="4">
    <source>
        <dbReference type="ARBA" id="ARBA00022475"/>
    </source>
</evidence>
<feature type="transmembrane region" description="Helical" evidence="8">
    <location>
        <begin position="87"/>
        <end position="107"/>
    </location>
</feature>
<feature type="transmembrane region" description="Helical" evidence="8">
    <location>
        <begin position="166"/>
        <end position="182"/>
    </location>
</feature>
<dbReference type="PANTHER" id="PTHR22911:SF137">
    <property type="entry name" value="SOLUTE CARRIER FAMILY 35 MEMBER G2-RELATED"/>
    <property type="match status" value="1"/>
</dbReference>
<evidence type="ECO:0000256" key="8">
    <source>
        <dbReference type="SAM" id="Phobius"/>
    </source>
</evidence>
<dbReference type="RefSeq" id="WP_169559280.1">
    <property type="nucleotide sequence ID" value="NZ_BSNF01000001.1"/>
</dbReference>
<feature type="transmembrane region" description="Helical" evidence="8">
    <location>
        <begin position="288"/>
        <end position="306"/>
    </location>
</feature>
<feature type="transmembrane region" description="Helical" evidence="8">
    <location>
        <begin position="234"/>
        <end position="253"/>
    </location>
</feature>
<evidence type="ECO:0000256" key="3">
    <source>
        <dbReference type="ARBA" id="ARBA00022448"/>
    </source>
</evidence>
<evidence type="ECO:0000256" key="1">
    <source>
        <dbReference type="ARBA" id="ARBA00004651"/>
    </source>
</evidence>
<sequence>MAQLSADTGAKKAAAPDGKAQLHGLLAGLGAFTCWGVFPLYFRELGAFSALEIIAHRIVWSLLLVLLIILVTGRFAKVRAAFSNRSVLAIFSASTVLIAINWLTFVWAITNGYVLETSLGYYINPLVNVLLGVLFLGERLNRWQGLAVALALVAVLQMTIQAGSFPWISLMLGFSFGFYGLLRKKAPAESVVGLTVETALLAPISALYLVYLFAAGDLQNGTIAAGGFYEAGDLLLLMGTGLITAIPLILFAVGAQRLRLSTVGLLQYIAPTMQFFLAIYVFDQPFDPATLIAFGLIWTGLVIYSWDGLRRR</sequence>
<evidence type="ECO:0000313" key="11">
    <source>
        <dbReference type="Proteomes" id="UP001161409"/>
    </source>
</evidence>
<evidence type="ECO:0000256" key="2">
    <source>
        <dbReference type="ARBA" id="ARBA00007362"/>
    </source>
</evidence>
<dbReference type="EMBL" id="BSNF01000001">
    <property type="protein sequence ID" value="GLQ05266.1"/>
    <property type="molecule type" value="Genomic_DNA"/>
</dbReference>
<dbReference type="Proteomes" id="UP001161409">
    <property type="component" value="Unassembled WGS sequence"/>
</dbReference>
<evidence type="ECO:0000313" key="10">
    <source>
        <dbReference type="EMBL" id="GLQ05266.1"/>
    </source>
</evidence>
<dbReference type="InterPro" id="IPR037185">
    <property type="entry name" value="EmrE-like"/>
</dbReference>
<dbReference type="Pfam" id="PF00892">
    <property type="entry name" value="EamA"/>
    <property type="match status" value="1"/>
</dbReference>
<evidence type="ECO:0000256" key="7">
    <source>
        <dbReference type="ARBA" id="ARBA00023136"/>
    </source>
</evidence>